<dbReference type="EMBL" id="SRJD01000036">
    <property type="protein sequence ID" value="TGA95879.1"/>
    <property type="molecule type" value="Genomic_DNA"/>
</dbReference>
<dbReference type="SUPFAM" id="SSF53383">
    <property type="entry name" value="PLP-dependent transferases"/>
    <property type="match status" value="1"/>
</dbReference>
<sequence length="216" mass="25449">MKNVIIDNTQAFFEQPLEHVDTIYSARKFFGVPDGGYLYMDADKQLDLKQDASYYRCDALLKQIDLGSEAAAPLFEENEAYLDRCGLRAMPRLTQRLLMSIDYQHVMTKRNENYLFLRNHLNPYNQLKTDSNDFNGPMCYPFLMDNGEQLKEYLMERRIFVNDYWEEVLERVPTDSFEHRLAKDLVPLPVDQHCSTAEMHIIVRTVLEFLKIKDKS</sequence>
<dbReference type="OrthoDB" id="8955051at2"/>
<protein>
    <submittedName>
        <fullName evidence="1">Uncharacterized protein</fullName>
    </submittedName>
</protein>
<keyword evidence="2" id="KW-1185">Reference proteome</keyword>
<proteinExistence type="predicted"/>
<dbReference type="InterPro" id="IPR015424">
    <property type="entry name" value="PyrdxlP-dep_Trfase"/>
</dbReference>
<organism evidence="1 2">
    <name type="scientific">Sporolactobacillus shoreae</name>
    <dbReference type="NCBI Taxonomy" id="1465501"/>
    <lineage>
        <taxon>Bacteria</taxon>
        <taxon>Bacillati</taxon>
        <taxon>Bacillota</taxon>
        <taxon>Bacilli</taxon>
        <taxon>Bacillales</taxon>
        <taxon>Sporolactobacillaceae</taxon>
        <taxon>Sporolactobacillus</taxon>
    </lineage>
</organism>
<evidence type="ECO:0000313" key="1">
    <source>
        <dbReference type="EMBL" id="TGA95879.1"/>
    </source>
</evidence>
<evidence type="ECO:0000313" key="2">
    <source>
        <dbReference type="Proteomes" id="UP000298347"/>
    </source>
</evidence>
<comment type="caution">
    <text evidence="1">The sequence shown here is derived from an EMBL/GenBank/DDBJ whole genome shotgun (WGS) entry which is preliminary data.</text>
</comment>
<gene>
    <name evidence="1" type="ORF">E4665_17255</name>
</gene>
<dbReference type="Proteomes" id="UP000298347">
    <property type="component" value="Unassembled WGS sequence"/>
</dbReference>
<reference evidence="1 2" key="1">
    <citation type="journal article" date="2015" name="Int. J. Syst. Evol. Microbiol.">
        <title>Sporolactobacillus shoreae sp. nov. and Sporolactobacillus spathodeae sp. nov., two spore-forming lactic acid bacteria isolated from tree barks in Thailand.</title>
        <authorList>
            <person name="Thamacharoensuk T."/>
            <person name="Kitahara M."/>
            <person name="Ohkuma M."/>
            <person name="Thongchul N."/>
            <person name="Tanasupawat S."/>
        </authorList>
    </citation>
    <scope>NUCLEOTIDE SEQUENCE [LARGE SCALE GENOMIC DNA]</scope>
    <source>
        <strain evidence="1 2">BK92</strain>
    </source>
</reference>
<name>A0A4Z0GHD4_9BACL</name>
<accession>A0A4Z0GHD4</accession>
<dbReference type="AlphaFoldDB" id="A0A4Z0GHD4"/>